<feature type="domain" description="Helix-turn-helix" evidence="1">
    <location>
        <begin position="50"/>
        <end position="93"/>
    </location>
</feature>
<dbReference type="InterPro" id="IPR041657">
    <property type="entry name" value="HTH_17"/>
</dbReference>
<organism evidence="2 3">
    <name type="scientific">Pedobacter alpinus</name>
    <dbReference type="NCBI Taxonomy" id="1590643"/>
    <lineage>
        <taxon>Bacteria</taxon>
        <taxon>Pseudomonadati</taxon>
        <taxon>Bacteroidota</taxon>
        <taxon>Sphingobacteriia</taxon>
        <taxon>Sphingobacteriales</taxon>
        <taxon>Sphingobacteriaceae</taxon>
        <taxon>Pedobacter</taxon>
    </lineage>
</organism>
<evidence type="ECO:0000313" key="3">
    <source>
        <dbReference type="Proteomes" id="UP001597546"/>
    </source>
</evidence>
<keyword evidence="3" id="KW-1185">Reference proteome</keyword>
<dbReference type="Proteomes" id="UP001597546">
    <property type="component" value="Unassembled WGS sequence"/>
</dbReference>
<dbReference type="EMBL" id="JBHULV010000014">
    <property type="protein sequence ID" value="MFD2731088.1"/>
    <property type="molecule type" value="Genomic_DNA"/>
</dbReference>
<reference evidence="3" key="1">
    <citation type="journal article" date="2019" name="Int. J. Syst. Evol. Microbiol.">
        <title>The Global Catalogue of Microorganisms (GCM) 10K type strain sequencing project: providing services to taxonomists for standard genome sequencing and annotation.</title>
        <authorList>
            <consortium name="The Broad Institute Genomics Platform"/>
            <consortium name="The Broad Institute Genome Sequencing Center for Infectious Disease"/>
            <person name="Wu L."/>
            <person name="Ma J."/>
        </authorList>
    </citation>
    <scope>NUCLEOTIDE SEQUENCE [LARGE SCALE GENOMIC DNA]</scope>
    <source>
        <strain evidence="3">KCTC 42456</strain>
    </source>
</reference>
<proteinExistence type="predicted"/>
<dbReference type="RefSeq" id="WP_379041929.1">
    <property type="nucleotide sequence ID" value="NZ_JBHSKW010000018.1"/>
</dbReference>
<dbReference type="Pfam" id="PF12728">
    <property type="entry name" value="HTH_17"/>
    <property type="match status" value="1"/>
</dbReference>
<dbReference type="InterPro" id="IPR009061">
    <property type="entry name" value="DNA-bd_dom_put_sf"/>
</dbReference>
<sequence>MEIFYLFLESLSRIEELLNCMVGLATEEKVVAYKKNRASVFREKWLDKMEVLLLLKIGERTLFNLRKSGKLPSKLVGGKMYFNIDDVEKLMAGKEAITTDSKEHTIRKSR</sequence>
<dbReference type="PANTHER" id="PTHR34585">
    <property type="match status" value="1"/>
</dbReference>
<evidence type="ECO:0000313" key="2">
    <source>
        <dbReference type="EMBL" id="MFD2731088.1"/>
    </source>
</evidence>
<dbReference type="SUPFAM" id="SSF46955">
    <property type="entry name" value="Putative DNA-binding domain"/>
    <property type="match status" value="1"/>
</dbReference>
<comment type="caution">
    <text evidence="2">The sequence shown here is derived from an EMBL/GenBank/DDBJ whole genome shotgun (WGS) entry which is preliminary data.</text>
</comment>
<name>A0ABW5TRJ7_9SPHI</name>
<protein>
    <submittedName>
        <fullName evidence="2">Helix-turn-helix domain-containing protein</fullName>
    </submittedName>
</protein>
<accession>A0ABW5TRJ7</accession>
<dbReference type="PANTHER" id="PTHR34585:SF22">
    <property type="entry name" value="HELIX-TURN-HELIX DOMAIN-CONTAINING PROTEIN"/>
    <property type="match status" value="1"/>
</dbReference>
<evidence type="ECO:0000259" key="1">
    <source>
        <dbReference type="Pfam" id="PF12728"/>
    </source>
</evidence>
<gene>
    <name evidence="2" type="ORF">ACFSSE_05165</name>
</gene>